<evidence type="ECO:0000256" key="1">
    <source>
        <dbReference type="SAM" id="MobiDB-lite"/>
    </source>
</evidence>
<dbReference type="RefSeq" id="WP_229852363.1">
    <property type="nucleotide sequence ID" value="NZ_BMRP01000012.1"/>
</dbReference>
<evidence type="ECO:0000313" key="3">
    <source>
        <dbReference type="Proteomes" id="UP000654471"/>
    </source>
</evidence>
<keyword evidence="3" id="KW-1185">Reference proteome</keyword>
<dbReference type="EMBL" id="BMRP01000012">
    <property type="protein sequence ID" value="GGU68551.1"/>
    <property type="molecule type" value="Genomic_DNA"/>
</dbReference>
<evidence type="ECO:0000313" key="2">
    <source>
        <dbReference type="EMBL" id="GGU68551.1"/>
    </source>
</evidence>
<comment type="caution">
    <text evidence="2">The sequence shown here is derived from an EMBL/GenBank/DDBJ whole genome shotgun (WGS) entry which is preliminary data.</text>
</comment>
<sequence length="486" mass="54143">MPKWKMPDLPDGPHRVLNRELHALHKRAGYPSAREIQARIDGGRVENEGHVFSYTKIHHAFTKAALPSWGVVELIVEELAALARPRLEPQAEADRFKILWDRAADPESEVLDELGELRRSAAQPAEPAPRSNPRAKQLPCSPQAEDLATPRDRFRLFGRAGDCTLIEGDGTWAVTPGNLRVLYTPERVSLPPEVRAWRQEIAEEQKRKEASGLPHLCNSKRFAVQALTVSRTSPGGDTLHTAHVPIVTLSLCDADYYDFLATARNLDRPRVSGLTLRKEYLERNPACAPPFMNCSFGVNVAVETGRDHKMIFSFRSGNASGSHTWRWNSSSSDGLSRQSDLSSGSNAPNLYAAARRALREELAIEPADAVDLELLGFALDLKNHQWAAFFRAVLTDLRSEDLRARLGKGYLKEEWEHDRYVFCDADPESVLDFIAEEPTESWAPCAPALFLLALVRAAARARGTVGRLEVEAAERAVMRRRGLGQP</sequence>
<evidence type="ECO:0008006" key="4">
    <source>
        <dbReference type="Google" id="ProtNLM"/>
    </source>
</evidence>
<organism evidence="2 3">
    <name type="scientific">Streptomyces albospinus</name>
    <dbReference type="NCBI Taxonomy" id="285515"/>
    <lineage>
        <taxon>Bacteria</taxon>
        <taxon>Bacillati</taxon>
        <taxon>Actinomycetota</taxon>
        <taxon>Actinomycetes</taxon>
        <taxon>Kitasatosporales</taxon>
        <taxon>Streptomycetaceae</taxon>
        <taxon>Streptomyces</taxon>
    </lineage>
</organism>
<accession>A0ABQ2V597</accession>
<dbReference type="Proteomes" id="UP000654471">
    <property type="component" value="Unassembled WGS sequence"/>
</dbReference>
<gene>
    <name evidence="2" type="ORF">GCM10010211_37390</name>
</gene>
<proteinExistence type="predicted"/>
<reference evidence="3" key="1">
    <citation type="journal article" date="2019" name="Int. J. Syst. Evol. Microbiol.">
        <title>The Global Catalogue of Microorganisms (GCM) 10K type strain sequencing project: providing services to taxonomists for standard genome sequencing and annotation.</title>
        <authorList>
            <consortium name="The Broad Institute Genomics Platform"/>
            <consortium name="The Broad Institute Genome Sequencing Center for Infectious Disease"/>
            <person name="Wu L."/>
            <person name="Ma J."/>
        </authorList>
    </citation>
    <scope>NUCLEOTIDE SEQUENCE [LARGE SCALE GENOMIC DNA]</scope>
    <source>
        <strain evidence="3">JCM 3399</strain>
    </source>
</reference>
<name>A0ABQ2V597_9ACTN</name>
<feature type="region of interest" description="Disordered" evidence="1">
    <location>
        <begin position="120"/>
        <end position="145"/>
    </location>
</feature>
<protein>
    <recommendedName>
        <fullName evidence="4">Nudix hydrolase domain-containing protein</fullName>
    </recommendedName>
</protein>